<dbReference type="SUPFAM" id="SSF52540">
    <property type="entry name" value="P-loop containing nucleoside triphosphate hydrolases"/>
    <property type="match status" value="1"/>
</dbReference>
<organism evidence="2 3">
    <name type="scientific">Aquimarina amphilecti</name>
    <dbReference type="NCBI Taxonomy" id="1038014"/>
    <lineage>
        <taxon>Bacteria</taxon>
        <taxon>Pseudomonadati</taxon>
        <taxon>Bacteroidota</taxon>
        <taxon>Flavobacteriia</taxon>
        <taxon>Flavobacteriales</taxon>
        <taxon>Flavobacteriaceae</taxon>
        <taxon>Aquimarina</taxon>
    </lineage>
</organism>
<dbReference type="STRING" id="1038014.SAMN04487910_2510"/>
<name>A0A1H7QCQ2_AQUAM</name>
<dbReference type="GO" id="GO:0008146">
    <property type="term" value="F:sulfotransferase activity"/>
    <property type="evidence" value="ECO:0007669"/>
    <property type="project" value="InterPro"/>
</dbReference>
<evidence type="ECO:0000313" key="3">
    <source>
        <dbReference type="Proteomes" id="UP000198521"/>
    </source>
</evidence>
<dbReference type="Pfam" id="PF00685">
    <property type="entry name" value="Sulfotransfer_1"/>
    <property type="match status" value="1"/>
</dbReference>
<dbReference type="Proteomes" id="UP000198521">
    <property type="component" value="Unassembled WGS sequence"/>
</dbReference>
<evidence type="ECO:0000259" key="1">
    <source>
        <dbReference type="Pfam" id="PF00685"/>
    </source>
</evidence>
<dbReference type="AlphaFoldDB" id="A0A1H7QCQ2"/>
<reference evidence="3" key="1">
    <citation type="submission" date="2016-10" db="EMBL/GenBank/DDBJ databases">
        <authorList>
            <person name="Varghese N."/>
            <person name="Submissions S."/>
        </authorList>
    </citation>
    <scope>NUCLEOTIDE SEQUENCE [LARGE SCALE GENOMIC DNA]</scope>
    <source>
        <strain evidence="3">DSM 25232 / NCIMB 14723 / 92V</strain>
    </source>
</reference>
<dbReference type="RefSeq" id="WP_091408862.1">
    <property type="nucleotide sequence ID" value="NZ_FOAB01000004.1"/>
</dbReference>
<gene>
    <name evidence="2" type="ORF">SAMN04487910_2510</name>
</gene>
<accession>A0A1H7QCQ2</accession>
<protein>
    <submittedName>
        <fullName evidence="2">Sulfotransferase domain-containing protein</fullName>
    </submittedName>
</protein>
<feature type="domain" description="Sulfotransferase" evidence="1">
    <location>
        <begin position="74"/>
        <end position="202"/>
    </location>
</feature>
<dbReference type="EMBL" id="FOAB01000004">
    <property type="protein sequence ID" value="SEL45666.1"/>
    <property type="molecule type" value="Genomic_DNA"/>
</dbReference>
<dbReference type="Gene3D" id="3.40.50.300">
    <property type="entry name" value="P-loop containing nucleotide triphosphate hydrolases"/>
    <property type="match status" value="1"/>
</dbReference>
<evidence type="ECO:0000313" key="2">
    <source>
        <dbReference type="EMBL" id="SEL45666.1"/>
    </source>
</evidence>
<dbReference type="InterPro" id="IPR027417">
    <property type="entry name" value="P-loop_NTPase"/>
</dbReference>
<proteinExistence type="predicted"/>
<dbReference type="OrthoDB" id="1423644at2"/>
<keyword evidence="2" id="KW-0808">Transferase</keyword>
<dbReference type="InterPro" id="IPR000863">
    <property type="entry name" value="Sulfotransferase_dom"/>
</dbReference>
<keyword evidence="3" id="KW-1185">Reference proteome</keyword>
<sequence>MASKRIEYLFVMGHMRSRSSLLTHILLSHPTMVGLGESNAVYESNLKLLYMKSKTLLKNRSVDFFEKIYVDQINHNSKTPNPKIFQKKNLKMIILARPPDPSVASIMALTKKHYTPWSDDKSKKYYSDRMSYLIKLKERLPDDQCLVINSDELVRTPNVILDKISEFLEMSTPLKSEYETFNFTGTSGDPSANIKEGKIINNSQYIDLDTSKYPEEYKLFNQLVYM</sequence>